<comment type="cofactor">
    <cofactor evidence="1">
        <name>pyridoxal 5'-phosphate</name>
        <dbReference type="ChEBI" id="CHEBI:597326"/>
    </cofactor>
</comment>
<dbReference type="RefSeq" id="WP_379100281.1">
    <property type="nucleotide sequence ID" value="NZ_JBHUGZ010000012.1"/>
</dbReference>
<accession>A0ABW4UAC6</accession>
<dbReference type="SUPFAM" id="SSF53383">
    <property type="entry name" value="PLP-dependent transferases"/>
    <property type="match status" value="1"/>
</dbReference>
<protein>
    <submittedName>
        <fullName evidence="5">Aminotransferase class III-fold pyridoxal phosphate-dependent enzyme</fullName>
    </submittedName>
</protein>
<evidence type="ECO:0000256" key="1">
    <source>
        <dbReference type="ARBA" id="ARBA00001933"/>
    </source>
</evidence>
<keyword evidence="4" id="KW-0808">Transferase</keyword>
<evidence type="ECO:0000313" key="6">
    <source>
        <dbReference type="Proteomes" id="UP001597405"/>
    </source>
</evidence>
<dbReference type="InterPro" id="IPR015422">
    <property type="entry name" value="PyrdxlP-dep_Trfase_small"/>
</dbReference>
<dbReference type="Pfam" id="PF00202">
    <property type="entry name" value="Aminotran_3"/>
    <property type="match status" value="1"/>
</dbReference>
<name>A0ABW4UAC6_9HYPH</name>
<gene>
    <name evidence="5" type="ORF">ACFSOZ_18100</name>
</gene>
<dbReference type="InterPro" id="IPR015424">
    <property type="entry name" value="PyrdxlP-dep_Trfase"/>
</dbReference>
<sequence length="131" mass="14563">MHVYNAAFIAARAALETYWTNSKFEEEIARKSLILAAEFRLIANEFPNLGPTVRGRGLMYGLAFQKHHTLPVQISREALRRGLVIETCGGRNEVLKFLAALTIAEADLRRGLSIVRDSIGAVHDSMETNPP</sequence>
<evidence type="ECO:0000256" key="4">
    <source>
        <dbReference type="ARBA" id="ARBA00022679"/>
    </source>
</evidence>
<dbReference type="EMBL" id="JBHUGZ010000012">
    <property type="protein sequence ID" value="MFD1984512.1"/>
    <property type="molecule type" value="Genomic_DNA"/>
</dbReference>
<dbReference type="InterPro" id="IPR005814">
    <property type="entry name" value="Aminotrans_3"/>
</dbReference>
<keyword evidence="3 5" id="KW-0032">Aminotransferase</keyword>
<evidence type="ECO:0000313" key="5">
    <source>
        <dbReference type="EMBL" id="MFD1984512.1"/>
    </source>
</evidence>
<reference evidence="6" key="1">
    <citation type="journal article" date="2019" name="Int. J. Syst. Evol. Microbiol.">
        <title>The Global Catalogue of Microorganisms (GCM) 10K type strain sequencing project: providing services to taxonomists for standard genome sequencing and annotation.</title>
        <authorList>
            <consortium name="The Broad Institute Genomics Platform"/>
            <consortium name="The Broad Institute Genome Sequencing Center for Infectious Disease"/>
            <person name="Wu L."/>
            <person name="Ma J."/>
        </authorList>
    </citation>
    <scope>NUCLEOTIDE SEQUENCE [LARGE SCALE GENOMIC DNA]</scope>
    <source>
        <strain evidence="6">CGMCC 1.16225</strain>
    </source>
</reference>
<evidence type="ECO:0000256" key="2">
    <source>
        <dbReference type="ARBA" id="ARBA00008954"/>
    </source>
</evidence>
<evidence type="ECO:0000256" key="3">
    <source>
        <dbReference type="ARBA" id="ARBA00022576"/>
    </source>
</evidence>
<dbReference type="InterPro" id="IPR004637">
    <property type="entry name" value="Dat"/>
</dbReference>
<organism evidence="5 6">
    <name type="scientific">Mesorhizobium newzealandense</name>
    <dbReference type="NCBI Taxonomy" id="1300302"/>
    <lineage>
        <taxon>Bacteria</taxon>
        <taxon>Pseudomonadati</taxon>
        <taxon>Pseudomonadota</taxon>
        <taxon>Alphaproteobacteria</taxon>
        <taxon>Hyphomicrobiales</taxon>
        <taxon>Phyllobacteriaceae</taxon>
        <taxon>Mesorhizobium</taxon>
    </lineage>
</organism>
<comment type="caution">
    <text evidence="5">The sequence shown here is derived from an EMBL/GenBank/DDBJ whole genome shotgun (WGS) entry which is preliminary data.</text>
</comment>
<dbReference type="Proteomes" id="UP001597405">
    <property type="component" value="Unassembled WGS sequence"/>
</dbReference>
<dbReference type="PANTHER" id="PTHR43552:SF2">
    <property type="entry name" value="DIAMINOBUTYRATE--2-OXOGLUTARATE TRANSAMINASE"/>
    <property type="match status" value="1"/>
</dbReference>
<comment type="similarity">
    <text evidence="2">Belongs to the class-III pyridoxal-phosphate-dependent aminotransferase family.</text>
</comment>
<dbReference type="Gene3D" id="3.90.1150.10">
    <property type="entry name" value="Aspartate Aminotransferase, domain 1"/>
    <property type="match status" value="1"/>
</dbReference>
<proteinExistence type="inferred from homology"/>
<dbReference type="GO" id="GO:0008483">
    <property type="term" value="F:transaminase activity"/>
    <property type="evidence" value="ECO:0007669"/>
    <property type="project" value="UniProtKB-KW"/>
</dbReference>
<dbReference type="PANTHER" id="PTHR43552">
    <property type="entry name" value="DIAMINOBUTYRATE--2-OXOGLUTARATE AMINOTRANSFERASE"/>
    <property type="match status" value="1"/>
</dbReference>
<keyword evidence="6" id="KW-1185">Reference proteome</keyword>